<evidence type="ECO:0000313" key="10">
    <source>
        <dbReference type="EMBL" id="QKI88100.1"/>
    </source>
</evidence>
<evidence type="ECO:0000313" key="11">
    <source>
        <dbReference type="Proteomes" id="UP000504724"/>
    </source>
</evidence>
<reference evidence="10 11" key="1">
    <citation type="submission" date="2020-05" db="EMBL/GenBank/DDBJ databases">
        <title>Thiomicrorhabdus sediminis sp.nov. and Thiomicrorhabdus xiamenensis sp.nov., novel sulfur-oxidizing bacteria isolated from coastal sediment.</title>
        <authorList>
            <person name="Liu X."/>
        </authorList>
    </citation>
    <scope>NUCLEOTIDE SEQUENCE [LARGE SCALE GENOMIC DNA]</scope>
    <source>
        <strain evidence="10 11">G2</strain>
    </source>
</reference>
<feature type="domain" description="ABC3 transporter permease C-terminal" evidence="8">
    <location>
        <begin position="287"/>
        <end position="412"/>
    </location>
</feature>
<keyword evidence="11" id="KW-1185">Reference proteome</keyword>
<dbReference type="AlphaFoldDB" id="A0A7D4SHD4"/>
<feature type="transmembrane region" description="Helical" evidence="7">
    <location>
        <begin position="21"/>
        <end position="46"/>
    </location>
</feature>
<dbReference type="KEGG" id="txa:HQN79_00210"/>
<organism evidence="10 11">
    <name type="scientific">Thiomicrorhabdus xiamenensis</name>
    <dbReference type="NCBI Taxonomy" id="2739063"/>
    <lineage>
        <taxon>Bacteria</taxon>
        <taxon>Pseudomonadati</taxon>
        <taxon>Pseudomonadota</taxon>
        <taxon>Gammaproteobacteria</taxon>
        <taxon>Thiotrichales</taxon>
        <taxon>Piscirickettsiaceae</taxon>
        <taxon>Thiomicrorhabdus</taxon>
    </lineage>
</organism>
<dbReference type="PANTHER" id="PTHR30489:SF0">
    <property type="entry name" value="LIPOPROTEIN-RELEASING SYSTEM TRANSMEMBRANE PROTEIN LOLE"/>
    <property type="match status" value="1"/>
</dbReference>
<keyword evidence="3" id="KW-1003">Cell membrane</keyword>
<dbReference type="PANTHER" id="PTHR30489">
    <property type="entry name" value="LIPOPROTEIN-RELEASING SYSTEM TRANSMEMBRANE PROTEIN LOLE"/>
    <property type="match status" value="1"/>
</dbReference>
<feature type="transmembrane region" description="Helical" evidence="7">
    <location>
        <begin position="385"/>
        <end position="406"/>
    </location>
</feature>
<evidence type="ECO:0000256" key="5">
    <source>
        <dbReference type="ARBA" id="ARBA00022989"/>
    </source>
</evidence>
<evidence type="ECO:0000256" key="2">
    <source>
        <dbReference type="ARBA" id="ARBA00005236"/>
    </source>
</evidence>
<dbReference type="InterPro" id="IPR003838">
    <property type="entry name" value="ABC3_permease_C"/>
</dbReference>
<dbReference type="RefSeq" id="WP_173283691.1">
    <property type="nucleotide sequence ID" value="NZ_CP054020.1"/>
</dbReference>
<sequence length="424" mass="49169">MKQQWPIMIFAWRNLWRYPKRTAILITVTVLGLATTLFFNSLMLSWSNSMLDNTLNNLGAQWQINAPGYQQNRDIEHRFEFSPEQQQALEQSGLYWAQRIHLPGVLKSEYDTTGVDFMAVNLQNEQQLSFIGRFTHSHPELIDKFDKGSQPYQIIVGEALLNRLKTAVGRKLVLMTQGKDGKLAEIGLRITASYRHSDPNIEKSMVFMPLASAQKWLKLPHEISEIAVKSPQTLSLEMVKNANFSSEKLRRITPLFKEQKVLNWRELQPFAFASIEMMYNFNWVWLLMIGIMMLFAMLNTLYMSLYERRNELQRLFILGLKPRDLRRLLLLEHLTVLLISIAISWTLLVALVASLSDGIDLSFLSEGTAWLGISHQLFLGYDYELWLTNTAQLFFGLFLFGMIPIWRATRIPRLKASQHTLDNH</sequence>
<dbReference type="InterPro" id="IPR051447">
    <property type="entry name" value="Lipoprotein-release_system"/>
</dbReference>
<dbReference type="Pfam" id="PF02687">
    <property type="entry name" value="FtsX"/>
    <property type="match status" value="1"/>
</dbReference>
<dbReference type="EMBL" id="CP054020">
    <property type="protein sequence ID" value="QKI88100.1"/>
    <property type="molecule type" value="Genomic_DNA"/>
</dbReference>
<feature type="transmembrane region" description="Helical" evidence="7">
    <location>
        <begin position="283"/>
        <end position="307"/>
    </location>
</feature>
<dbReference type="Pfam" id="PF12704">
    <property type="entry name" value="MacB_PCD"/>
    <property type="match status" value="1"/>
</dbReference>
<evidence type="ECO:0000259" key="8">
    <source>
        <dbReference type="Pfam" id="PF02687"/>
    </source>
</evidence>
<dbReference type="GO" id="GO:0044874">
    <property type="term" value="P:lipoprotein localization to outer membrane"/>
    <property type="evidence" value="ECO:0007669"/>
    <property type="project" value="TreeGrafter"/>
</dbReference>
<name>A0A7D4SHD4_9GAMM</name>
<feature type="domain" description="MacB-like periplasmic core" evidence="9">
    <location>
        <begin position="28"/>
        <end position="241"/>
    </location>
</feature>
<evidence type="ECO:0000256" key="4">
    <source>
        <dbReference type="ARBA" id="ARBA00022692"/>
    </source>
</evidence>
<gene>
    <name evidence="10" type="ORF">HQN79_00210</name>
</gene>
<accession>A0A7D4SHD4</accession>
<evidence type="ECO:0000256" key="6">
    <source>
        <dbReference type="ARBA" id="ARBA00023136"/>
    </source>
</evidence>
<proteinExistence type="inferred from homology"/>
<keyword evidence="4 7" id="KW-0812">Transmembrane</keyword>
<evidence type="ECO:0000256" key="3">
    <source>
        <dbReference type="ARBA" id="ARBA00022475"/>
    </source>
</evidence>
<feature type="transmembrane region" description="Helical" evidence="7">
    <location>
        <begin position="328"/>
        <end position="355"/>
    </location>
</feature>
<evidence type="ECO:0000256" key="7">
    <source>
        <dbReference type="SAM" id="Phobius"/>
    </source>
</evidence>
<dbReference type="Proteomes" id="UP000504724">
    <property type="component" value="Chromosome"/>
</dbReference>
<evidence type="ECO:0000256" key="1">
    <source>
        <dbReference type="ARBA" id="ARBA00004651"/>
    </source>
</evidence>
<dbReference type="InterPro" id="IPR025857">
    <property type="entry name" value="MacB_PCD"/>
</dbReference>
<comment type="subcellular location">
    <subcellularLocation>
        <location evidence="1">Cell membrane</location>
        <topology evidence="1">Multi-pass membrane protein</topology>
    </subcellularLocation>
</comment>
<protein>
    <submittedName>
        <fullName evidence="10">ABC transporter permease</fullName>
    </submittedName>
</protein>
<keyword evidence="6 7" id="KW-0472">Membrane</keyword>
<keyword evidence="5 7" id="KW-1133">Transmembrane helix</keyword>
<evidence type="ECO:0000259" key="9">
    <source>
        <dbReference type="Pfam" id="PF12704"/>
    </source>
</evidence>
<dbReference type="GO" id="GO:0098797">
    <property type="term" value="C:plasma membrane protein complex"/>
    <property type="evidence" value="ECO:0007669"/>
    <property type="project" value="TreeGrafter"/>
</dbReference>
<comment type="similarity">
    <text evidence="2">Belongs to the ABC-4 integral membrane protein family. LolC/E subfamily.</text>
</comment>